<evidence type="ECO:0000256" key="1">
    <source>
        <dbReference type="ARBA" id="ARBA00022801"/>
    </source>
</evidence>
<dbReference type="PANTHER" id="PTHR43283:SF11">
    <property type="entry name" value="BETA-LACTAMASE-RELATED DOMAIN-CONTAINING PROTEIN"/>
    <property type="match status" value="1"/>
</dbReference>
<dbReference type="Gene3D" id="3.40.710.10">
    <property type="entry name" value="DD-peptidase/beta-lactamase superfamily"/>
    <property type="match status" value="1"/>
</dbReference>
<keyword evidence="3" id="KW-0732">Signal</keyword>
<evidence type="ECO:0000313" key="5">
    <source>
        <dbReference type="EMBL" id="SNT07486.1"/>
    </source>
</evidence>
<evidence type="ECO:0000313" key="6">
    <source>
        <dbReference type="Proteomes" id="UP000198362"/>
    </source>
</evidence>
<proteinExistence type="predicted"/>
<dbReference type="InterPro" id="IPR012338">
    <property type="entry name" value="Beta-lactam/transpept-like"/>
</dbReference>
<evidence type="ECO:0000256" key="3">
    <source>
        <dbReference type="SAM" id="SignalP"/>
    </source>
</evidence>
<dbReference type="InterPro" id="IPR006311">
    <property type="entry name" value="TAT_signal"/>
</dbReference>
<dbReference type="GO" id="GO:0016787">
    <property type="term" value="F:hydrolase activity"/>
    <property type="evidence" value="ECO:0007669"/>
    <property type="project" value="UniProtKB-KW"/>
</dbReference>
<dbReference type="AlphaFoldDB" id="A0A239JN92"/>
<evidence type="ECO:0000256" key="2">
    <source>
        <dbReference type="SAM" id="MobiDB-lite"/>
    </source>
</evidence>
<dbReference type="PANTHER" id="PTHR43283">
    <property type="entry name" value="BETA-LACTAMASE-RELATED"/>
    <property type="match status" value="1"/>
</dbReference>
<sequence length="446" mass="46047">MTIFGMPISRRLVLTGGLVAAVGAATAACAEPAARWTAGGGPANAPAPAASGGGLAPQAAARRTPGAPPQSAPAQPTKLTAALSRYLKPTSENPKHPTYAGAVALVRIADKVSTQVAVGDALRYRSGPVELPAAQRVAMRTDSVFDLASLTKVYTAILTLQQVDQGRLDLAAPVAEYLPGFTGKPAVTVEMLLTHTSGLPVGAKVTGLPSAAARRAAVLATPLVSGAVPGKTFRYSSVGLMVAAFLVEQLTGEPLDRALKTGITGPLGLRDTGFKPLTWLSKDAQAKRLVATDARTSRGLLRGTVHDDVANIMGGVAGSAGVFSTAADVAVIGEMLLNGGTYRGKRILSAATVKRMLTNANKGKPAVDPERPHRTADHGLGVVLDQPWFMGKLAGPRTFGHTGFTGTSLVVNPDRRLVFVLLTNRAHPNWSWADPDPARVAAANAI</sequence>
<gene>
    <name evidence="5" type="ORF">SAMN05421812_10350</name>
</gene>
<feature type="compositionally biased region" description="Low complexity" evidence="2">
    <location>
        <begin position="38"/>
        <end position="61"/>
    </location>
</feature>
<dbReference type="Proteomes" id="UP000198362">
    <property type="component" value="Unassembled WGS sequence"/>
</dbReference>
<organism evidence="5 6">
    <name type="scientific">Asanoa hainanensis</name>
    <dbReference type="NCBI Taxonomy" id="560556"/>
    <lineage>
        <taxon>Bacteria</taxon>
        <taxon>Bacillati</taxon>
        <taxon>Actinomycetota</taxon>
        <taxon>Actinomycetes</taxon>
        <taxon>Micromonosporales</taxon>
        <taxon>Micromonosporaceae</taxon>
        <taxon>Asanoa</taxon>
    </lineage>
</organism>
<dbReference type="SUPFAM" id="SSF56601">
    <property type="entry name" value="beta-lactamase/transpeptidase-like"/>
    <property type="match status" value="1"/>
</dbReference>
<feature type="chain" id="PRO_5012963995" evidence="3">
    <location>
        <begin position="28"/>
        <end position="446"/>
    </location>
</feature>
<dbReference type="Pfam" id="PF00144">
    <property type="entry name" value="Beta-lactamase"/>
    <property type="match status" value="1"/>
</dbReference>
<dbReference type="PROSITE" id="PS51318">
    <property type="entry name" value="TAT"/>
    <property type="match status" value="1"/>
</dbReference>
<feature type="signal peptide" evidence="3">
    <location>
        <begin position="1"/>
        <end position="27"/>
    </location>
</feature>
<accession>A0A239JN92</accession>
<evidence type="ECO:0000259" key="4">
    <source>
        <dbReference type="Pfam" id="PF00144"/>
    </source>
</evidence>
<feature type="region of interest" description="Disordered" evidence="2">
    <location>
        <begin position="38"/>
        <end position="77"/>
    </location>
</feature>
<dbReference type="InterPro" id="IPR001466">
    <property type="entry name" value="Beta-lactam-related"/>
</dbReference>
<feature type="domain" description="Beta-lactamase-related" evidence="4">
    <location>
        <begin position="132"/>
        <end position="442"/>
    </location>
</feature>
<dbReference type="InterPro" id="IPR050789">
    <property type="entry name" value="Diverse_Enzym_Activities"/>
</dbReference>
<reference evidence="5 6" key="1">
    <citation type="submission" date="2017-06" db="EMBL/GenBank/DDBJ databases">
        <authorList>
            <person name="Kim H.J."/>
            <person name="Triplett B.A."/>
        </authorList>
    </citation>
    <scope>NUCLEOTIDE SEQUENCE [LARGE SCALE GENOMIC DNA]</scope>
    <source>
        <strain evidence="5 6">CGMCC 4.5593</strain>
    </source>
</reference>
<dbReference type="EMBL" id="FZPH01000003">
    <property type="protein sequence ID" value="SNT07486.1"/>
    <property type="molecule type" value="Genomic_DNA"/>
</dbReference>
<protein>
    <submittedName>
        <fullName evidence="5">CubicO group peptidase, beta-lactamase class C family</fullName>
    </submittedName>
</protein>
<keyword evidence="1" id="KW-0378">Hydrolase</keyword>
<keyword evidence="6" id="KW-1185">Reference proteome</keyword>
<name>A0A239JN92_9ACTN</name>